<evidence type="ECO:0000259" key="3">
    <source>
        <dbReference type="PROSITE" id="PS51662"/>
    </source>
</evidence>
<keyword evidence="5" id="KW-1185">Reference proteome</keyword>
<evidence type="ECO:0000313" key="5">
    <source>
        <dbReference type="Proteomes" id="UP000301309"/>
    </source>
</evidence>
<protein>
    <submittedName>
        <fullName evidence="4">Hydrolase</fullName>
    </submittedName>
</protein>
<dbReference type="EMBL" id="BJHW01000001">
    <property type="protein sequence ID" value="GDY49902.1"/>
    <property type="molecule type" value="Genomic_DNA"/>
</dbReference>
<dbReference type="SUPFAM" id="SSF50956">
    <property type="entry name" value="Thermostable phytase (3-phytase)"/>
    <property type="match status" value="1"/>
</dbReference>
<evidence type="ECO:0000313" key="4">
    <source>
        <dbReference type="EMBL" id="GDY49902.1"/>
    </source>
</evidence>
<evidence type="ECO:0000256" key="1">
    <source>
        <dbReference type="SAM" id="MobiDB-lite"/>
    </source>
</evidence>
<dbReference type="AlphaFoldDB" id="A0A4D4KMN2"/>
<comment type="caution">
    <text evidence="4">The sequence shown here is derived from an EMBL/GenBank/DDBJ whole genome shotgun (WGS) entry which is preliminary data.</text>
</comment>
<keyword evidence="2" id="KW-0732">Signal</keyword>
<dbReference type="InterPro" id="IPR011042">
    <property type="entry name" value="6-blade_b-propeller_TolB-like"/>
</dbReference>
<feature type="region of interest" description="Disordered" evidence="1">
    <location>
        <begin position="400"/>
        <end position="421"/>
    </location>
</feature>
<proteinExistence type="predicted"/>
<feature type="signal peptide" evidence="2">
    <location>
        <begin position="1"/>
        <end position="31"/>
    </location>
</feature>
<dbReference type="OrthoDB" id="8696437at2"/>
<dbReference type="GO" id="GO:0016158">
    <property type="term" value="F:inositol hexakisphosphate 3-phosphatase activity"/>
    <property type="evidence" value="ECO:0007669"/>
    <property type="project" value="InterPro"/>
</dbReference>
<dbReference type="Gene3D" id="2.120.10.30">
    <property type="entry name" value="TolB, C-terminal domain"/>
    <property type="match status" value="1"/>
</dbReference>
<feature type="chain" id="PRO_5020557375" evidence="2">
    <location>
        <begin position="32"/>
        <end position="437"/>
    </location>
</feature>
<feature type="region of interest" description="Disordered" evidence="1">
    <location>
        <begin position="48"/>
        <end position="68"/>
    </location>
</feature>
<sequence length="437" mass="46199">MSHARKAFHKRYLTITASAVVMAAVAAPAQAGPTPTVAEVAAKAETPSMFDDAAGGESSADDPAIWRDPNDPAKSLVLGTAKVGGLRVYDLAAHEVQSLPAPNAPSAEDKPGRINNVDVIDGANLAIATDRGRDKLVIYSIDRSRAEGPVKDVTAEKSAPYIFSADQDEVNKQATAYGLASWKDKKTGRIYAVVTQETANQVALLELTKEADGDYGYRKIRTIGFPTTFTLPNGKTWTPCEDPGEQPYLEGMRVDPANGMLYAGQEDVGVWRLRADLTGEPTLIDKVRDFGVPYTQDPATGECTPGEDPGFGGDHLTADVEGITLLDRTGGGGYVVVSSQGDSTFAMYDRDPAKGTPFVKSFRVVAGKGAVDGADGTDSLDIVNQSFGSAYPHGLAVIQDAPDTPTVTGDDGEPREGSNYKYVDLGDLSTATGLSFR</sequence>
<name>A0A4D4KMN2_STRVO</name>
<organism evidence="4 5">
    <name type="scientific">Streptomyces violaceusniger</name>
    <dbReference type="NCBI Taxonomy" id="68280"/>
    <lineage>
        <taxon>Bacteria</taxon>
        <taxon>Bacillati</taxon>
        <taxon>Actinomycetota</taxon>
        <taxon>Actinomycetes</taxon>
        <taxon>Kitasatosporales</taxon>
        <taxon>Streptomycetaceae</taxon>
        <taxon>Streptomyces</taxon>
        <taxon>Streptomyces violaceusniger group</taxon>
    </lineage>
</organism>
<dbReference type="PROSITE" id="PS51662">
    <property type="entry name" value="BP_PHYTASE"/>
    <property type="match status" value="1"/>
</dbReference>
<keyword evidence="4" id="KW-0378">Hydrolase</keyword>
<feature type="compositionally biased region" description="Low complexity" evidence="1">
    <location>
        <begin position="51"/>
        <end position="63"/>
    </location>
</feature>
<dbReference type="Pfam" id="PF02333">
    <property type="entry name" value="Phytase"/>
    <property type="match status" value="2"/>
</dbReference>
<feature type="domain" description="BPP" evidence="3">
    <location>
        <begin position="30"/>
        <end position="432"/>
    </location>
</feature>
<evidence type="ECO:0000256" key="2">
    <source>
        <dbReference type="SAM" id="SignalP"/>
    </source>
</evidence>
<dbReference type="Proteomes" id="UP000301309">
    <property type="component" value="Unassembled WGS sequence"/>
</dbReference>
<accession>A0A4D4KMN2</accession>
<reference evidence="4 5" key="1">
    <citation type="journal article" date="2020" name="Int. J. Syst. Evol. Microbiol.">
        <title>Reclassification of Streptomyces castelarensis and Streptomyces sporoclivatus as later heterotypic synonyms of Streptomyces antimycoticus.</title>
        <authorList>
            <person name="Komaki H."/>
            <person name="Tamura T."/>
        </authorList>
    </citation>
    <scope>NUCLEOTIDE SEQUENCE [LARGE SCALE GENOMIC DNA]</scope>
    <source>
        <strain evidence="4 5">NBRC 13459</strain>
    </source>
</reference>
<gene>
    <name evidence="4" type="ORF">SVIO_005250</name>
</gene>
<dbReference type="InterPro" id="IPR003431">
    <property type="entry name" value="B-propeller_Phytase"/>
</dbReference>